<feature type="compositionally biased region" description="Acidic residues" evidence="1">
    <location>
        <begin position="2274"/>
        <end position="2287"/>
    </location>
</feature>
<keyword evidence="3" id="KW-1185">Reference proteome</keyword>
<feature type="region of interest" description="Disordered" evidence="1">
    <location>
        <begin position="1684"/>
        <end position="1714"/>
    </location>
</feature>
<feature type="region of interest" description="Disordered" evidence="1">
    <location>
        <begin position="2274"/>
        <end position="2334"/>
    </location>
</feature>
<dbReference type="Proteomes" id="UP001190700">
    <property type="component" value="Unassembled WGS sequence"/>
</dbReference>
<feature type="region of interest" description="Disordered" evidence="1">
    <location>
        <begin position="1841"/>
        <end position="1861"/>
    </location>
</feature>
<feature type="compositionally biased region" description="Gly residues" evidence="1">
    <location>
        <begin position="1689"/>
        <end position="1701"/>
    </location>
</feature>
<organism evidence="2 3">
    <name type="scientific">Cymbomonas tetramitiformis</name>
    <dbReference type="NCBI Taxonomy" id="36881"/>
    <lineage>
        <taxon>Eukaryota</taxon>
        <taxon>Viridiplantae</taxon>
        <taxon>Chlorophyta</taxon>
        <taxon>Pyramimonadophyceae</taxon>
        <taxon>Pyramimonadales</taxon>
        <taxon>Pyramimonadaceae</taxon>
        <taxon>Cymbomonas</taxon>
    </lineage>
</organism>
<name>A0AAE0BIM8_9CHLO</name>
<dbReference type="EMBL" id="LGRX02034888">
    <property type="protein sequence ID" value="KAK3236714.1"/>
    <property type="molecule type" value="Genomic_DNA"/>
</dbReference>
<feature type="region of interest" description="Disordered" evidence="1">
    <location>
        <begin position="1628"/>
        <end position="1648"/>
    </location>
</feature>
<feature type="compositionally biased region" description="Acidic residues" evidence="1">
    <location>
        <begin position="2297"/>
        <end position="2310"/>
    </location>
</feature>
<dbReference type="InterPro" id="IPR001370">
    <property type="entry name" value="BIR_rpt"/>
</dbReference>
<accession>A0AAE0BIM8</accession>
<protein>
    <submittedName>
        <fullName evidence="2">Uncharacterized protein</fullName>
    </submittedName>
</protein>
<feature type="region of interest" description="Disordered" evidence="1">
    <location>
        <begin position="1369"/>
        <end position="1391"/>
    </location>
</feature>
<dbReference type="PANTHER" id="PTHR10044">
    <property type="entry name" value="INHIBITOR OF APOPTOSIS"/>
    <property type="match status" value="1"/>
</dbReference>
<feature type="region of interest" description="Disordered" evidence="1">
    <location>
        <begin position="1505"/>
        <end position="1544"/>
    </location>
</feature>
<feature type="compositionally biased region" description="Gly residues" evidence="1">
    <location>
        <begin position="1631"/>
        <end position="1644"/>
    </location>
</feature>
<feature type="region of interest" description="Disordered" evidence="1">
    <location>
        <begin position="743"/>
        <end position="774"/>
    </location>
</feature>
<reference evidence="2 3" key="1">
    <citation type="journal article" date="2015" name="Genome Biol. Evol.">
        <title>Comparative Genomics of a Bacterivorous Green Alga Reveals Evolutionary Causalities and Consequences of Phago-Mixotrophic Mode of Nutrition.</title>
        <authorList>
            <person name="Burns J.A."/>
            <person name="Paasch A."/>
            <person name="Narechania A."/>
            <person name="Kim E."/>
        </authorList>
    </citation>
    <scope>NUCLEOTIDE SEQUENCE [LARGE SCALE GENOMIC DNA]</scope>
    <source>
        <strain evidence="2 3">PLY_AMNH</strain>
    </source>
</reference>
<dbReference type="Gene3D" id="1.10.1170.10">
    <property type="entry name" value="Inhibitor Of Apoptosis Protein (2mihbC-IAP-1), Chain A"/>
    <property type="match status" value="1"/>
</dbReference>
<comment type="caution">
    <text evidence="2">The sequence shown here is derived from an EMBL/GenBank/DDBJ whole genome shotgun (WGS) entry which is preliminary data.</text>
</comment>
<feature type="region of interest" description="Disordered" evidence="1">
    <location>
        <begin position="601"/>
        <end position="635"/>
    </location>
</feature>
<evidence type="ECO:0000256" key="1">
    <source>
        <dbReference type="SAM" id="MobiDB-lite"/>
    </source>
</evidence>
<feature type="compositionally biased region" description="Low complexity" evidence="1">
    <location>
        <begin position="609"/>
        <end position="619"/>
    </location>
</feature>
<feature type="compositionally biased region" description="Basic and acidic residues" evidence="1">
    <location>
        <begin position="763"/>
        <end position="772"/>
    </location>
</feature>
<dbReference type="SUPFAM" id="SSF57924">
    <property type="entry name" value="Inhibitor of apoptosis (IAP) repeat"/>
    <property type="match status" value="1"/>
</dbReference>
<sequence>MFTSTAEANVNTKGGNDTEQYVVEKFKPSGGCGNVPITMQHAGRVELGGAATGRLAMRVVECDGGQHSNEHAPSNVLRNDGTVYCTSRGRDVNIVLEAADSKPFDLAEIRLVAPQSGYTSPLGRGLVFLSTEPPEVVATERYDGLSAAELHSAATAGHASLTAAALAGKQPSACHPFAAFDMQGTVFEWKEEVAPPQRVRYIHIKMVAPRRWCTSANIDISCVEVYGRQDNTVQQAALSAAAVREGAFFTNGRYLGVLLHPRVATEMHGQGKLFTMRGFSLEDGALLGDSDAGLAPLQQAFLEGKPPSDMRQETHRLATFGAWPHMEYPMAVPSSCAPPLAPAFQVGRGFPARTRGVCGDRCLCFCCNVALVSWVPQDDPWQEHMRHTSSCTFVAAHRARAQPPPSDLRLRVCLDPVNAVLWASAPGSWMVTTWHSPSSALHDPSASEAVLAAEAATLPPEPDNVVDMPRMALFLLAHLDRLAVQQLEVSSSHEAAECQEEVKVGAEARRRSLPPLLEPFCLHVHRQPLRLLLSLLWQLCQRLALGGNPEAEDTEPFRVANGLNGARSRDRYYVTALLRVLRANLGRMVLLRLPATVLQEPGCPPSSDPGPAAASSGGSTPHIQSGGSGEAAYSTPPLLQESRTLLLGLAGVLHGTEAAGCPPSRPEGTAVAAAASAPAKDFLGADRSAWRQDFGTWRAGGEVRQEAVETLVAGLPVLLPDHAQQAVLLQECLVRLGGRQGSLPEQPPCGAHPNVSTTPPRKPGGEESDKSSACRQATAAEGCADAAADATYLLERLVQRLARRPGLLRAMWESPAPLVGPLVGLMADARTPGMVPQLLQLLVLHTHAAIHDAVAGRLPEAAPGVPRHVLELLHALHKSLLTEKSAPSQAPECRRAEHEAPWHITRLLSLGRDVLGACEEVVRRAVRCWPRAGTGASLDGTAQERHNVQAVARARLLEQLHEGLLGSLLPPLALSLALHAHTSAAPAVLLPAVLRLLHQLRCLVRLAGSPVGWWATSGGVLSVRQRHFPTVTGGPLPIRARAWLVEVEPAREWQAEGAGPSGCVWTVGWFAPVAAAEEAVQGSTTAGKVAPGALGEWLPRLQYTLAALGGRLGAHLVQGLEAVTPPELRAERLLQGCLQLRAPARAGDSAEARAEAPGDTAVDALLGEIRSVEAEVCGVEDSAGAASAGGEEAVEARGGSRVQSAERLAQWAFLQELVHGAEESSARQLDAALQPRQPIGSPGRHVVQGDVSIRLIERAFLAALLACTGLAGVAMRASQALQMPAGNAGDDADAGHSAEHPAILEEAWGRGAELRQWLVWDRQRQAAQGGEKEGTREQVAAQLQKAKLVLEWELARQAEEGGGLGAYQQEAAQGVSSRGDARASGDGGEGRSVGAAAEMLRAVVQDAVVSADALKLAAARQGLRARQRTAGVHALRLLLRSSMGADAQLPVLHFIGQALRGAPLTIEPPAEHPGQPRAASDAAPSGIFIWDRDVFTGELARHGDNPVFTADGASRSRAPHAHTSQEPGRHEGGGSAASSAASEGACGPHYSAHVALAPRRSEAAVCRAVHLLYADVAQVLTSPASEAAAQVHALDALAVRWAGGADEEFLLKKLGLLRSLQDVLAERAEPRGGGGGGQAGGSGASVGHDSAARQNAVNAAISAAAAAAAVGSGLLAEQLARSSANDEGQGAGRGGNVGPAVGGKEHGAAGTAADDGVESVRVAAGMLLRVLTAHSFDRVTVVGGPRASPPPTMSGLSNFQSEALRCQLAVLERCAQGLRAASSQEQPPRPPNGAQGTGTREGSGAASAAKVASSSLAQPASASAGHSFYSDSASAGQAAGCSDSRAAAGTPSSASVSLPRALHRAPRGGRAQLCAVLLGGLHALAGAHAEAAKSLAEPGCVALLLTILERAPLHLQRRVLRLLRRVLSTIPAPAARMLVGVLLPPLAGAARDLAGMRGGGGWPGGGMRGGSESVMLLRELLARPAPAEAVGAVLEDAVLAVMREGVRAADFGRTLSAWGTTTDDLGGGKGSVELMSALRAGLQLAEGGGATSPESAGRVRCMQWRVVAALAVVGGLAEHLRVGARVVIDTFSAGGGASIGMHRGNTRSVRRGVVVGYSESCPATVRVLLEPGVSGAVPSVSAIRQVPAAAVRVEAEVGSRLGCLSFAATFAPFVSFLLSSAPDRPAESEQSAGASMHSLMRTMALQALPGIIKAEGGSAVVLGPLLPLLVRHAMRGYSPAAALAGASSESAAPVVEEVRLGDNLPEELEQIEGEATSVDDNEGDGDSSEVNSRVDGETEDEESAAEEEAAGDSPNCTLEEPIEAAVSRGAELRV</sequence>
<evidence type="ECO:0000313" key="3">
    <source>
        <dbReference type="Proteomes" id="UP001190700"/>
    </source>
</evidence>
<gene>
    <name evidence="2" type="ORF">CYMTET_53160</name>
</gene>
<dbReference type="Pfam" id="PF00653">
    <property type="entry name" value="BIR"/>
    <property type="match status" value="1"/>
</dbReference>
<proteinExistence type="predicted"/>
<dbReference type="PROSITE" id="PS50143">
    <property type="entry name" value="BIR_REPEAT_2"/>
    <property type="match status" value="1"/>
</dbReference>
<evidence type="ECO:0000313" key="2">
    <source>
        <dbReference type="EMBL" id="KAK3236714.1"/>
    </source>
</evidence>
<dbReference type="InterPro" id="IPR050784">
    <property type="entry name" value="IAP"/>
</dbReference>
<dbReference type="SMART" id="SM00238">
    <property type="entry name" value="BIR"/>
    <property type="match status" value="1"/>
</dbReference>
<feature type="region of interest" description="Disordered" evidence="1">
    <location>
        <begin position="1779"/>
        <end position="1811"/>
    </location>
</feature>